<dbReference type="WBParaSite" id="ACRNAN_scaffold12440.g26963.t1">
    <property type="protein sequence ID" value="ACRNAN_scaffold12440.g26963.t1"/>
    <property type="gene ID" value="ACRNAN_scaffold12440.g26963"/>
</dbReference>
<accession>A0A914CP39</accession>
<protein>
    <submittedName>
        <fullName evidence="5">C-type lectin domain-containing protein</fullName>
    </submittedName>
</protein>
<feature type="domain" description="C-type lectin" evidence="3">
    <location>
        <begin position="27"/>
        <end position="144"/>
    </location>
</feature>
<dbReference type="InterPro" id="IPR018378">
    <property type="entry name" value="C-type_lectin_CS"/>
</dbReference>
<dbReference type="InterPro" id="IPR016186">
    <property type="entry name" value="C-type_lectin-like/link_sf"/>
</dbReference>
<dbReference type="SUPFAM" id="SSF56436">
    <property type="entry name" value="C-type lectin-like"/>
    <property type="match status" value="1"/>
</dbReference>
<dbReference type="PROSITE" id="PS00615">
    <property type="entry name" value="C_TYPE_LECTIN_1"/>
    <property type="match status" value="1"/>
</dbReference>
<evidence type="ECO:0000313" key="5">
    <source>
        <dbReference type="WBParaSite" id="ACRNAN_scaffold12440.g26963.t1"/>
    </source>
</evidence>
<feature type="chain" id="PRO_5036941800" evidence="2">
    <location>
        <begin position="19"/>
        <end position="149"/>
    </location>
</feature>
<keyword evidence="1" id="KW-1015">Disulfide bond</keyword>
<name>A0A914CP39_9BILA</name>
<evidence type="ECO:0000313" key="4">
    <source>
        <dbReference type="Proteomes" id="UP000887540"/>
    </source>
</evidence>
<proteinExistence type="predicted"/>
<evidence type="ECO:0000256" key="2">
    <source>
        <dbReference type="SAM" id="SignalP"/>
    </source>
</evidence>
<dbReference type="PROSITE" id="PS50041">
    <property type="entry name" value="C_TYPE_LECTIN_2"/>
    <property type="match status" value="1"/>
</dbReference>
<organism evidence="4 5">
    <name type="scientific">Acrobeloides nanus</name>
    <dbReference type="NCBI Taxonomy" id="290746"/>
    <lineage>
        <taxon>Eukaryota</taxon>
        <taxon>Metazoa</taxon>
        <taxon>Ecdysozoa</taxon>
        <taxon>Nematoda</taxon>
        <taxon>Chromadorea</taxon>
        <taxon>Rhabditida</taxon>
        <taxon>Tylenchina</taxon>
        <taxon>Cephalobomorpha</taxon>
        <taxon>Cephaloboidea</taxon>
        <taxon>Cephalobidae</taxon>
        <taxon>Acrobeloides</taxon>
    </lineage>
</organism>
<keyword evidence="2" id="KW-0732">Signal</keyword>
<evidence type="ECO:0000256" key="1">
    <source>
        <dbReference type="ARBA" id="ARBA00023157"/>
    </source>
</evidence>
<dbReference type="Proteomes" id="UP000887540">
    <property type="component" value="Unplaced"/>
</dbReference>
<sequence>MLSLLILLLAIFANNGDACPNNGEFGIQASFYSNYYNCTPKDYKTASSICPSYATQPTMGTIPDVFSNANILEQIKNVSDCPDFYIGFTYSDNKWSWADGSTFGYLNWEIGYPTNTSNACATIKKSNGKWENHDCSVKKCFICSWFDFD</sequence>
<evidence type="ECO:0000259" key="3">
    <source>
        <dbReference type="PROSITE" id="PS50041"/>
    </source>
</evidence>
<dbReference type="AlphaFoldDB" id="A0A914CP39"/>
<dbReference type="SMART" id="SM00034">
    <property type="entry name" value="CLECT"/>
    <property type="match status" value="1"/>
</dbReference>
<dbReference type="InterPro" id="IPR016187">
    <property type="entry name" value="CTDL_fold"/>
</dbReference>
<dbReference type="Pfam" id="PF00059">
    <property type="entry name" value="Lectin_C"/>
    <property type="match status" value="1"/>
</dbReference>
<feature type="signal peptide" evidence="2">
    <location>
        <begin position="1"/>
        <end position="18"/>
    </location>
</feature>
<reference evidence="5" key="1">
    <citation type="submission" date="2022-11" db="UniProtKB">
        <authorList>
            <consortium name="WormBaseParasite"/>
        </authorList>
    </citation>
    <scope>IDENTIFICATION</scope>
</reference>
<dbReference type="InterPro" id="IPR001304">
    <property type="entry name" value="C-type_lectin-like"/>
</dbReference>
<dbReference type="Gene3D" id="3.10.100.10">
    <property type="entry name" value="Mannose-Binding Protein A, subunit A"/>
    <property type="match status" value="1"/>
</dbReference>
<keyword evidence="4" id="KW-1185">Reference proteome</keyword>